<evidence type="ECO:0000313" key="3">
    <source>
        <dbReference type="Proteomes" id="UP000316612"/>
    </source>
</evidence>
<dbReference type="InterPro" id="IPR011042">
    <property type="entry name" value="6-blade_b-propeller_TolB-like"/>
</dbReference>
<feature type="chain" id="PRO_5021235543" description="ScyD/ScyE family protein" evidence="1">
    <location>
        <begin position="27"/>
        <end position="366"/>
    </location>
</feature>
<dbReference type="Gene3D" id="2.120.10.30">
    <property type="entry name" value="TolB, C-terminal domain"/>
    <property type="match status" value="1"/>
</dbReference>
<gene>
    <name evidence="2" type="ORF">AUR04nite_20720</name>
</gene>
<evidence type="ECO:0000256" key="1">
    <source>
        <dbReference type="SAM" id="SignalP"/>
    </source>
</evidence>
<dbReference type="EMBL" id="BJNY01000011">
    <property type="protein sequence ID" value="GED06540.1"/>
    <property type="molecule type" value="Genomic_DNA"/>
</dbReference>
<evidence type="ECO:0000313" key="2">
    <source>
        <dbReference type="EMBL" id="GED06540.1"/>
    </source>
</evidence>
<feature type="signal peptide" evidence="1">
    <location>
        <begin position="1"/>
        <end position="26"/>
    </location>
</feature>
<dbReference type="SUPFAM" id="SSF63825">
    <property type="entry name" value="YWTD domain"/>
    <property type="match status" value="1"/>
</dbReference>
<keyword evidence="1" id="KW-0732">Signal</keyword>
<keyword evidence="3" id="KW-1185">Reference proteome</keyword>
<name>A0A4Y4DSQ9_GLUUR</name>
<protein>
    <recommendedName>
        <fullName evidence="4">ScyD/ScyE family protein</fullName>
    </recommendedName>
</protein>
<organism evidence="2 3">
    <name type="scientific">Glutamicibacter uratoxydans</name>
    <name type="common">Arthrobacter uratoxydans</name>
    <dbReference type="NCBI Taxonomy" id="43667"/>
    <lineage>
        <taxon>Bacteria</taxon>
        <taxon>Bacillati</taxon>
        <taxon>Actinomycetota</taxon>
        <taxon>Actinomycetes</taxon>
        <taxon>Micrococcales</taxon>
        <taxon>Micrococcaceae</taxon>
        <taxon>Glutamicibacter</taxon>
    </lineage>
</organism>
<comment type="caution">
    <text evidence="2">The sequence shown here is derived from an EMBL/GenBank/DDBJ whole genome shotgun (WGS) entry which is preliminary data.</text>
</comment>
<reference evidence="2 3" key="1">
    <citation type="submission" date="2019-06" db="EMBL/GenBank/DDBJ databases">
        <title>Whole genome shotgun sequence of Glutamicibacter uratoxydans NBRC 15515.</title>
        <authorList>
            <person name="Hosoyama A."/>
            <person name="Uohara A."/>
            <person name="Ohji S."/>
            <person name="Ichikawa N."/>
        </authorList>
    </citation>
    <scope>NUCLEOTIDE SEQUENCE [LARGE SCALE GENOMIC DNA]</scope>
    <source>
        <strain evidence="2 3">NBRC 15515</strain>
    </source>
</reference>
<dbReference type="Proteomes" id="UP000316612">
    <property type="component" value="Unassembled WGS sequence"/>
</dbReference>
<proteinExistence type="predicted"/>
<sequence length="366" mass="37606">MKFRALIAAASASVLAVALSAAPTQAVPKNPAGSGEFTHVSTVAAGLATPLKVAFGEDSSLLVAESFAGQLTKISASGARSSLYSAPGKEIAGVSHAAGKTYFFENSMGEEGQPDPNATAFLKSISSTGKISTVADLAKFEAKHNPDGKTVYGVRDAAPACLAQAPYLQSTGEQFSHPYSSVPVGSSVYVGDAGANTILHVAANGKVSLVKALPAEPIKITTDVQALAAQMGMAVPDCMLGLTYWAQPVPTDITVKGQWLYYTVLPGVPGESLSLGKVYRVNLHSGKTQLVASHLSAPTGVAVDKNNQVYVAQLFGEGVSRISHGKAVTVMPALMAADIAISGSHVAVTTKVLTESGELVTARLPR</sequence>
<evidence type="ECO:0008006" key="4">
    <source>
        <dbReference type="Google" id="ProtNLM"/>
    </source>
</evidence>
<dbReference type="RefSeq" id="WP_170184171.1">
    <property type="nucleotide sequence ID" value="NZ_BAAAJL010000013.1"/>
</dbReference>
<dbReference type="InterPro" id="IPR048031">
    <property type="entry name" value="ScyD/ScyE-like"/>
</dbReference>
<dbReference type="AlphaFoldDB" id="A0A4Y4DSQ9"/>
<accession>A0A4Y4DSQ9</accession>
<dbReference type="NCBIfam" id="NF033206">
    <property type="entry name" value="ScyE_fam"/>
    <property type="match status" value="1"/>
</dbReference>